<dbReference type="PROSITE" id="PS51257">
    <property type="entry name" value="PROKAR_LIPOPROTEIN"/>
    <property type="match status" value="1"/>
</dbReference>
<keyword evidence="4" id="KW-0998">Cell outer membrane</keyword>
<evidence type="ECO:0000256" key="4">
    <source>
        <dbReference type="ARBA" id="ARBA00023237"/>
    </source>
</evidence>
<dbReference type="Pfam" id="PF14322">
    <property type="entry name" value="SusD-like_3"/>
    <property type="match status" value="1"/>
</dbReference>
<gene>
    <name evidence="7" type="ORF">EVA_18230</name>
</gene>
<evidence type="ECO:0000256" key="2">
    <source>
        <dbReference type="ARBA" id="ARBA00022729"/>
    </source>
</evidence>
<dbReference type="Pfam" id="PF07980">
    <property type="entry name" value="SusD_RagB"/>
    <property type="match status" value="1"/>
</dbReference>
<feature type="domain" description="RagB/SusD" evidence="5">
    <location>
        <begin position="278"/>
        <end position="545"/>
    </location>
</feature>
<protein>
    <submittedName>
        <fullName evidence="7">RagB/SusD domain-containing protein</fullName>
    </submittedName>
</protein>
<proteinExistence type="predicted"/>
<evidence type="ECO:0000313" key="7">
    <source>
        <dbReference type="EMBL" id="EJW93662.1"/>
    </source>
</evidence>
<dbReference type="AlphaFoldDB" id="J9FVR2"/>
<keyword evidence="3" id="KW-0472">Membrane</keyword>
<dbReference type="InterPro" id="IPR033985">
    <property type="entry name" value="SusD-like_N"/>
</dbReference>
<name>J9FVR2_9ZZZZ</name>
<dbReference type="Gene3D" id="1.25.40.390">
    <property type="match status" value="1"/>
</dbReference>
<evidence type="ECO:0000256" key="3">
    <source>
        <dbReference type="ARBA" id="ARBA00023136"/>
    </source>
</evidence>
<reference evidence="7" key="1">
    <citation type="journal article" date="2012" name="PLoS ONE">
        <title>Gene sets for utilization of primary and secondary nutrition supplies in the distal gut of endangered iberian lynx.</title>
        <authorList>
            <person name="Alcaide M."/>
            <person name="Messina E."/>
            <person name="Richter M."/>
            <person name="Bargiela R."/>
            <person name="Peplies J."/>
            <person name="Huws S.A."/>
            <person name="Newbold C.J."/>
            <person name="Golyshin P.N."/>
            <person name="Simon M.A."/>
            <person name="Lopez G."/>
            <person name="Yakimov M.M."/>
            <person name="Ferrer M."/>
        </authorList>
    </citation>
    <scope>NUCLEOTIDE SEQUENCE</scope>
</reference>
<evidence type="ECO:0000259" key="6">
    <source>
        <dbReference type="Pfam" id="PF14322"/>
    </source>
</evidence>
<evidence type="ECO:0000259" key="5">
    <source>
        <dbReference type="Pfam" id="PF07980"/>
    </source>
</evidence>
<sequence length="546" mass="63294">MKTIFNKFSFTAVAVAASMTLGSCADFLETTPYDFTQPQTFYQNETDCKMALAGIYWTISREDVYGNRYSCMLSNIDDLSYYRRPVSAITNQVYGNDHNPSNSDIWKTWQALYAGINNANLLLENIDRVQMNEKTKKNIKGEAKFLRAYYHFLLAQAWYDVPVRKQSLQDINMTPMEATPHKEAIQWVIDEMEACVDMVDDEDYDKSPSHVKKNTVMGILARVYLWQAGKFCEGGTKSYEKAAEWAGKVVASDKHHLNKSYEELFKLMAQDRYDAVYNESIWEAEFIGNREADGLNNYTEGRIGNVIGLEQPKADNPIGLGYGFYGATYILWDLYAENDKRRDLAISKEYYKKATNKPQYWKYDLVSEKKITQVVQRTCGKYRRTWELSKGRSKTYTPQNYPILRYADVLLMWSEGLLESGASIEDALKGINLVRKRAGIDELQKETMDKEKLRKEIRNERARELCFESLRKYDLVRWGIYYKAIHDDLGERTSNKGSKPGQWPTGNNFVSADTYTKNTQEKHQFLPIPALELDVNTKLEQNKFWK</sequence>
<dbReference type="SUPFAM" id="SSF48452">
    <property type="entry name" value="TPR-like"/>
    <property type="match status" value="1"/>
</dbReference>
<keyword evidence="2" id="KW-0732">Signal</keyword>
<dbReference type="InterPro" id="IPR012944">
    <property type="entry name" value="SusD_RagB_dom"/>
</dbReference>
<accession>J9FVR2</accession>
<dbReference type="InterPro" id="IPR011990">
    <property type="entry name" value="TPR-like_helical_dom_sf"/>
</dbReference>
<dbReference type="EMBL" id="AMCI01006840">
    <property type="protein sequence ID" value="EJW93662.1"/>
    <property type="molecule type" value="Genomic_DNA"/>
</dbReference>
<dbReference type="GO" id="GO:0009279">
    <property type="term" value="C:cell outer membrane"/>
    <property type="evidence" value="ECO:0007669"/>
    <property type="project" value="UniProtKB-SubCell"/>
</dbReference>
<feature type="domain" description="SusD-like N-terminal" evidence="6">
    <location>
        <begin position="26"/>
        <end position="225"/>
    </location>
</feature>
<comment type="subcellular location">
    <subcellularLocation>
        <location evidence="1">Cell outer membrane</location>
    </subcellularLocation>
</comment>
<evidence type="ECO:0000256" key="1">
    <source>
        <dbReference type="ARBA" id="ARBA00004442"/>
    </source>
</evidence>
<organism evidence="7">
    <name type="scientific">gut metagenome</name>
    <dbReference type="NCBI Taxonomy" id="749906"/>
    <lineage>
        <taxon>unclassified sequences</taxon>
        <taxon>metagenomes</taxon>
        <taxon>organismal metagenomes</taxon>
    </lineage>
</organism>
<comment type="caution">
    <text evidence="7">The sequence shown here is derived from an EMBL/GenBank/DDBJ whole genome shotgun (WGS) entry which is preliminary data.</text>
</comment>